<dbReference type="OrthoDB" id="5319830at2759"/>
<comment type="similarity">
    <text evidence="2 8">Belongs to the Mediator complex subunit 17 family.</text>
</comment>
<comment type="function">
    <text evidence="8">Component of the Mediator complex, a coactivator involved in the regulated transcription of nearly all RNA polymerase II-dependent genes. Mediator functions as a bridge to convey information from gene-specific regulatory proteins to the basal RNA polymerase II transcription machinery. Mediator is recruited to promoters by direct interactions with regulatory proteins and serves as a scaffold for the assembly of a functional preinitiation complex with RNA polymerase II and the general transcription factors.</text>
</comment>
<keyword evidence="11" id="KW-1185">Reference proteome</keyword>
<evidence type="ECO:0000256" key="1">
    <source>
        <dbReference type="ARBA" id="ARBA00004123"/>
    </source>
</evidence>
<dbReference type="Pfam" id="PF10156">
    <property type="entry name" value="Med17"/>
    <property type="match status" value="1"/>
</dbReference>
<evidence type="ECO:0000256" key="7">
    <source>
        <dbReference type="ARBA" id="ARBA00032014"/>
    </source>
</evidence>
<evidence type="ECO:0000256" key="5">
    <source>
        <dbReference type="ARBA" id="ARBA00023163"/>
    </source>
</evidence>
<comment type="subunit">
    <text evidence="8">Component of the Mediator complex.</text>
</comment>
<comment type="subcellular location">
    <subcellularLocation>
        <location evidence="1 8">Nucleus</location>
    </subcellularLocation>
</comment>
<evidence type="ECO:0000256" key="3">
    <source>
        <dbReference type="ARBA" id="ARBA00019610"/>
    </source>
</evidence>
<gene>
    <name evidence="8" type="primary">MED17</name>
    <name evidence="10" type="ORF">AMS68_000434</name>
</gene>
<dbReference type="GO" id="GO:0006357">
    <property type="term" value="P:regulation of transcription by RNA polymerase II"/>
    <property type="evidence" value="ECO:0007669"/>
    <property type="project" value="InterPro"/>
</dbReference>
<accession>A0A6H0XJK8</accession>
<evidence type="ECO:0000313" key="11">
    <source>
        <dbReference type="Proteomes" id="UP000503462"/>
    </source>
</evidence>
<organism evidence="10 11">
    <name type="scientific">Peltaster fructicola</name>
    <dbReference type="NCBI Taxonomy" id="286661"/>
    <lineage>
        <taxon>Eukaryota</taxon>
        <taxon>Fungi</taxon>
        <taxon>Dikarya</taxon>
        <taxon>Ascomycota</taxon>
        <taxon>Pezizomycotina</taxon>
        <taxon>Dothideomycetes</taxon>
        <taxon>Dothideomycetes incertae sedis</taxon>
        <taxon>Peltaster</taxon>
    </lineage>
</organism>
<evidence type="ECO:0000256" key="8">
    <source>
        <dbReference type="RuleBase" id="RU364140"/>
    </source>
</evidence>
<reference evidence="10 11" key="1">
    <citation type="journal article" date="2016" name="Sci. Rep.">
        <title>Peltaster fructicola genome reveals evolution from an invasive phytopathogen to an ectophytic parasite.</title>
        <authorList>
            <person name="Xu C."/>
            <person name="Chen H."/>
            <person name="Gleason M.L."/>
            <person name="Xu J.R."/>
            <person name="Liu H."/>
            <person name="Zhang R."/>
            <person name="Sun G."/>
        </authorList>
    </citation>
    <scope>NUCLEOTIDE SEQUENCE [LARGE SCALE GENOMIC DNA]</scope>
    <source>
        <strain evidence="10 11">LNHT1506</strain>
    </source>
</reference>
<keyword evidence="4 8" id="KW-0805">Transcription regulation</keyword>
<evidence type="ECO:0000256" key="9">
    <source>
        <dbReference type="SAM" id="MobiDB-lite"/>
    </source>
</evidence>
<name>A0A6H0XJK8_9PEZI</name>
<feature type="region of interest" description="Disordered" evidence="9">
    <location>
        <begin position="50"/>
        <end position="71"/>
    </location>
</feature>
<dbReference type="Gene3D" id="6.10.250.2620">
    <property type="match status" value="1"/>
</dbReference>
<dbReference type="AlphaFoldDB" id="A0A6H0XJK8"/>
<dbReference type="PANTHER" id="PTHR13114:SF7">
    <property type="entry name" value="MEDIATOR OF RNA POLYMERASE II TRANSCRIPTION SUBUNIT 17"/>
    <property type="match status" value="1"/>
</dbReference>
<dbReference type="PANTHER" id="PTHR13114">
    <property type="entry name" value="MEDIATOR OF RNA POLYMERASE II TRANSCRIPTION SUBUNIT 17"/>
    <property type="match status" value="1"/>
</dbReference>
<feature type="compositionally biased region" description="Acidic residues" evidence="9">
    <location>
        <begin position="56"/>
        <end position="65"/>
    </location>
</feature>
<dbReference type="GO" id="GO:0070847">
    <property type="term" value="C:core mediator complex"/>
    <property type="evidence" value="ECO:0007669"/>
    <property type="project" value="TreeGrafter"/>
</dbReference>
<keyword evidence="6 8" id="KW-0539">Nucleus</keyword>
<dbReference type="EMBL" id="CP051139">
    <property type="protein sequence ID" value="QIW94916.1"/>
    <property type="molecule type" value="Genomic_DNA"/>
</dbReference>
<dbReference type="GO" id="GO:0016592">
    <property type="term" value="C:mediator complex"/>
    <property type="evidence" value="ECO:0007669"/>
    <property type="project" value="InterPro"/>
</dbReference>
<protein>
    <recommendedName>
        <fullName evidence="3 8">Mediator of RNA polymerase II transcription subunit 17</fullName>
    </recommendedName>
    <alternativeName>
        <fullName evidence="7 8">Mediator complex subunit 17</fullName>
    </alternativeName>
</protein>
<dbReference type="InterPro" id="IPR019313">
    <property type="entry name" value="Mediator_Med17"/>
</dbReference>
<dbReference type="GO" id="GO:0003712">
    <property type="term" value="F:transcription coregulator activity"/>
    <property type="evidence" value="ECO:0007669"/>
    <property type="project" value="InterPro"/>
</dbReference>
<evidence type="ECO:0000256" key="6">
    <source>
        <dbReference type="ARBA" id="ARBA00023242"/>
    </source>
</evidence>
<evidence type="ECO:0000256" key="2">
    <source>
        <dbReference type="ARBA" id="ARBA00005635"/>
    </source>
</evidence>
<keyword evidence="5 8" id="KW-0804">Transcription</keyword>
<evidence type="ECO:0000256" key="4">
    <source>
        <dbReference type="ARBA" id="ARBA00023015"/>
    </source>
</evidence>
<keyword evidence="8" id="KW-0010">Activator</keyword>
<evidence type="ECO:0000313" key="10">
    <source>
        <dbReference type="EMBL" id="QIW94916.1"/>
    </source>
</evidence>
<dbReference type="Proteomes" id="UP000503462">
    <property type="component" value="Chromosome 1"/>
</dbReference>
<sequence>MSGTLTLRPWRLEHDEQPPIIDMLDRVNRERGHFRDVLDSSLQEEIATTGALQLSDSEDEQEEIEAPATDGGLIYPSSREDLYRAKFDMLQKVSLAHNEVMMALDFISLLESKDSPAGKQTMSQFLRENVSAGTLGTDIWQRMPKDTAREAQDASLAYNVRMEALQKSADSILGAAKALEKSVKKETRYWNEILSVTEAGWNVCRLPGQRHKLGVRFGLSESSPEFSRGGIAALTADEDGAVSLDRGVEVRSRSVRVTIRQGREIIGCSKPVSIAGDGDAALEASIKHARDALFDEELFRELEREGRSLLALGVRQKSNTIAFPLLDGDSLLTLQFELLSRHEAAIETYAGSTSMSTLAQGTLCAAKLLLCQAHREQLERRSAIPAPISQARTERPLLRILRPLLALTQHRHSIQVLNDRFKILERVLQQAGVETKLQLADLRTTLSDMMDSATTLIDSLVAERSVEVVIELCPPGVLQTRRVAVRITSSVAPECETSFFLVATNVRDLHAGSIALAMIELDRVLANQLAKALAESSEQPWYVDDVDADLSREGLGITGVKDVQVVINGQTNVLDFTSSSFSRRWTLTEESETSIWQVWKELV</sequence>
<proteinExistence type="inferred from homology"/>